<reference evidence="9" key="1">
    <citation type="submission" date="2018-02" db="EMBL/GenBank/DDBJ databases">
        <authorList>
            <person name="Cohen D.B."/>
            <person name="Kent A.D."/>
        </authorList>
    </citation>
    <scope>NUCLEOTIDE SEQUENCE</scope>
</reference>
<accession>A0A2N9J249</accession>
<evidence type="ECO:0000259" key="8">
    <source>
        <dbReference type="Pfam" id="PF01687"/>
    </source>
</evidence>
<keyword evidence="5" id="KW-0808">Transferase</keyword>
<dbReference type="EC" id="2.7.1.26" evidence="2"/>
<feature type="domain" description="Riboflavin kinase" evidence="8">
    <location>
        <begin position="77"/>
        <end position="139"/>
    </location>
</feature>
<dbReference type="PANTHER" id="PTHR22749:SF8">
    <property type="entry name" value="RIBOFLAVIN KINASE"/>
    <property type="match status" value="1"/>
</dbReference>
<dbReference type="Pfam" id="PF01687">
    <property type="entry name" value="Flavokinase"/>
    <property type="match status" value="1"/>
</dbReference>
<evidence type="ECO:0000256" key="4">
    <source>
        <dbReference type="ARBA" id="ARBA00022643"/>
    </source>
</evidence>
<evidence type="ECO:0000256" key="2">
    <source>
        <dbReference type="ARBA" id="ARBA00012105"/>
    </source>
</evidence>
<dbReference type="PANTHER" id="PTHR22749">
    <property type="entry name" value="RIBOFLAVIN KINASE/FMN ADENYLYLTRANSFERASE"/>
    <property type="match status" value="1"/>
</dbReference>
<evidence type="ECO:0000256" key="7">
    <source>
        <dbReference type="ARBA" id="ARBA00022840"/>
    </source>
</evidence>
<comment type="pathway">
    <text evidence="1">Cofactor biosynthesis; FMN biosynthesis; FMN from riboflavin (ATP route): step 1/1.</text>
</comment>
<dbReference type="InterPro" id="IPR023465">
    <property type="entry name" value="Riboflavin_kinase_dom_sf"/>
</dbReference>
<evidence type="ECO:0000256" key="3">
    <source>
        <dbReference type="ARBA" id="ARBA00022630"/>
    </source>
</evidence>
<keyword evidence="6" id="KW-0547">Nucleotide-binding</keyword>
<keyword evidence="7" id="KW-0067">ATP-binding</keyword>
<evidence type="ECO:0000256" key="5">
    <source>
        <dbReference type="ARBA" id="ARBA00022679"/>
    </source>
</evidence>
<sequence length="194" mass="21367">MKVVAVPSHSEADCYSLADSVLHSLLEFQPELWGLPPFEDWVDNALPIEPIHVSNVTVNGSVCEVIGNGPSALPDQVFGLYFGWAKVDTHESFKVVVCIGWDQCSCIAKRKFHICIIDGNIDCISGQRIQLQLVGYIRGLNNKDIASMTVEVLEEYKSIANASMDLTMFVHHSCEPLFSEACSVEDSCGCDLKD</sequence>
<proteinExistence type="predicted"/>
<keyword evidence="3" id="KW-0285">Flavoprotein</keyword>
<dbReference type="SUPFAM" id="SSF82114">
    <property type="entry name" value="Riboflavin kinase-like"/>
    <property type="match status" value="1"/>
</dbReference>
<dbReference type="InterPro" id="IPR015865">
    <property type="entry name" value="Riboflavin_kinase_bac/euk"/>
</dbReference>
<name>A0A2N9J249_FAGSY</name>
<gene>
    <name evidence="9" type="ORF">FSB_LOCUS59489</name>
</gene>
<dbReference type="InterPro" id="IPR023468">
    <property type="entry name" value="Riboflavin_kinase"/>
</dbReference>
<dbReference type="GO" id="GO:0009398">
    <property type="term" value="P:FMN biosynthetic process"/>
    <property type="evidence" value="ECO:0007669"/>
    <property type="project" value="UniProtKB-UniPathway"/>
</dbReference>
<dbReference type="AlphaFoldDB" id="A0A2N9J249"/>
<evidence type="ECO:0000313" key="9">
    <source>
        <dbReference type="EMBL" id="SPD31607.1"/>
    </source>
</evidence>
<evidence type="ECO:0000256" key="1">
    <source>
        <dbReference type="ARBA" id="ARBA00005201"/>
    </source>
</evidence>
<keyword evidence="4" id="KW-0288">FMN</keyword>
<dbReference type="GO" id="GO:0008531">
    <property type="term" value="F:riboflavin kinase activity"/>
    <property type="evidence" value="ECO:0007669"/>
    <property type="project" value="UniProtKB-EC"/>
</dbReference>
<dbReference type="EMBL" id="OIVN01006370">
    <property type="protein sequence ID" value="SPD31607.1"/>
    <property type="molecule type" value="Genomic_DNA"/>
</dbReference>
<protein>
    <recommendedName>
        <fullName evidence="2">riboflavin kinase</fullName>
        <ecNumber evidence="2">2.7.1.26</ecNumber>
    </recommendedName>
</protein>
<dbReference type="GO" id="GO:0009231">
    <property type="term" value="P:riboflavin biosynthetic process"/>
    <property type="evidence" value="ECO:0007669"/>
    <property type="project" value="InterPro"/>
</dbReference>
<evidence type="ECO:0000256" key="6">
    <source>
        <dbReference type="ARBA" id="ARBA00022741"/>
    </source>
</evidence>
<organism evidence="9">
    <name type="scientific">Fagus sylvatica</name>
    <name type="common">Beechnut</name>
    <dbReference type="NCBI Taxonomy" id="28930"/>
    <lineage>
        <taxon>Eukaryota</taxon>
        <taxon>Viridiplantae</taxon>
        <taxon>Streptophyta</taxon>
        <taxon>Embryophyta</taxon>
        <taxon>Tracheophyta</taxon>
        <taxon>Spermatophyta</taxon>
        <taxon>Magnoliopsida</taxon>
        <taxon>eudicotyledons</taxon>
        <taxon>Gunneridae</taxon>
        <taxon>Pentapetalae</taxon>
        <taxon>rosids</taxon>
        <taxon>fabids</taxon>
        <taxon>Fagales</taxon>
        <taxon>Fagaceae</taxon>
        <taxon>Fagus</taxon>
    </lineage>
</organism>
<dbReference type="GO" id="GO:0005524">
    <property type="term" value="F:ATP binding"/>
    <property type="evidence" value="ECO:0007669"/>
    <property type="project" value="UniProtKB-KW"/>
</dbReference>
<dbReference type="Gene3D" id="2.40.30.30">
    <property type="entry name" value="Riboflavin kinase-like"/>
    <property type="match status" value="1"/>
</dbReference>
<dbReference type="UniPathway" id="UPA00276">
    <property type="reaction ID" value="UER00406"/>
</dbReference>